<evidence type="ECO:0000259" key="2">
    <source>
        <dbReference type="PROSITE" id="PS50042"/>
    </source>
</evidence>
<feature type="region of interest" description="Disordered" evidence="1">
    <location>
        <begin position="124"/>
        <end position="146"/>
    </location>
</feature>
<dbReference type="Proteomes" id="UP000830434">
    <property type="component" value="Chromosome"/>
</dbReference>
<feature type="region of interest" description="Disordered" evidence="1">
    <location>
        <begin position="1"/>
        <end position="29"/>
    </location>
</feature>
<protein>
    <submittedName>
        <fullName evidence="3">Cupin domain-containing protein</fullName>
    </submittedName>
</protein>
<dbReference type="AlphaFoldDB" id="A0A8U0IL77"/>
<dbReference type="Pfam" id="PF07883">
    <property type="entry name" value="Cupin_2"/>
    <property type="match status" value="1"/>
</dbReference>
<gene>
    <name evidence="3" type="ORF">M0R88_07235</name>
</gene>
<proteinExistence type="predicted"/>
<name>A0A8U0IL77_9EURY</name>
<evidence type="ECO:0000313" key="4">
    <source>
        <dbReference type="Proteomes" id="UP000830434"/>
    </source>
</evidence>
<dbReference type="PANTHER" id="PTHR36114">
    <property type="entry name" value="16.7 KDA PROTEIN IN WHIE LOCUS"/>
    <property type="match status" value="1"/>
</dbReference>
<organism evidence="3 4">
    <name type="scientific">Halorussus gelatinilyticus</name>
    <dbReference type="NCBI Taxonomy" id="2937524"/>
    <lineage>
        <taxon>Archaea</taxon>
        <taxon>Methanobacteriati</taxon>
        <taxon>Methanobacteriota</taxon>
        <taxon>Stenosarchaea group</taxon>
        <taxon>Halobacteria</taxon>
        <taxon>Halobacteriales</taxon>
        <taxon>Haladaptataceae</taxon>
        <taxon>Halorussus</taxon>
    </lineage>
</organism>
<dbReference type="PANTHER" id="PTHR36114:SF1">
    <property type="entry name" value="16.7 KDA PROTEIN IN WHIE LOCUS"/>
    <property type="match status" value="1"/>
</dbReference>
<feature type="compositionally biased region" description="Basic and acidic residues" evidence="1">
    <location>
        <begin position="1"/>
        <end position="27"/>
    </location>
</feature>
<dbReference type="InterPro" id="IPR000595">
    <property type="entry name" value="cNMP-bd_dom"/>
</dbReference>
<evidence type="ECO:0000256" key="1">
    <source>
        <dbReference type="SAM" id="MobiDB-lite"/>
    </source>
</evidence>
<dbReference type="InterPro" id="IPR011051">
    <property type="entry name" value="RmlC_Cupin_sf"/>
</dbReference>
<reference evidence="3" key="1">
    <citation type="submission" date="2022-04" db="EMBL/GenBank/DDBJ databases">
        <title>Diverse halophilic archaea isolated from saline environments.</title>
        <authorList>
            <person name="Cui H.-L."/>
        </authorList>
    </citation>
    <scope>NUCLEOTIDE SEQUENCE</scope>
    <source>
        <strain evidence="3">XZYJT40</strain>
    </source>
</reference>
<dbReference type="InterPro" id="IPR052044">
    <property type="entry name" value="PKS_Associated_Protein"/>
</dbReference>
<sequence length="146" mass="16505">MTDDESTGKTEDESTGKTEDESTEKVSLDAAFDSFEEQWSPRLAAELNGQAVKLAKLEGEFVWHHHDEADELFLVREGRLRIEFRDEEDRDDVTLDAGELLVVPAGVEHRPVADEGEAEVLLFEPSETRNTGNVESEETEEELERI</sequence>
<dbReference type="SUPFAM" id="SSF51182">
    <property type="entry name" value="RmlC-like cupins"/>
    <property type="match status" value="1"/>
</dbReference>
<dbReference type="KEGG" id="haxz:M0R88_07235"/>
<feature type="domain" description="Cyclic nucleotide-binding" evidence="2">
    <location>
        <begin position="31"/>
        <end position="101"/>
    </location>
</feature>
<dbReference type="PROSITE" id="PS50042">
    <property type="entry name" value="CNMP_BINDING_3"/>
    <property type="match status" value="1"/>
</dbReference>
<accession>A0A8U0IL77</accession>
<feature type="compositionally biased region" description="Acidic residues" evidence="1">
    <location>
        <begin position="135"/>
        <end position="146"/>
    </location>
</feature>
<keyword evidence="4" id="KW-1185">Reference proteome</keyword>
<dbReference type="RefSeq" id="WP_248656267.1">
    <property type="nucleotide sequence ID" value="NZ_CP096658.1"/>
</dbReference>
<dbReference type="CDD" id="cd02226">
    <property type="entry name" value="cupin_YdbB-like"/>
    <property type="match status" value="1"/>
</dbReference>
<dbReference type="InterPro" id="IPR013096">
    <property type="entry name" value="Cupin_2"/>
</dbReference>
<evidence type="ECO:0000313" key="3">
    <source>
        <dbReference type="EMBL" id="UPW01880.1"/>
    </source>
</evidence>
<dbReference type="EMBL" id="CP096658">
    <property type="protein sequence ID" value="UPW01880.1"/>
    <property type="molecule type" value="Genomic_DNA"/>
</dbReference>
<dbReference type="Gene3D" id="2.60.120.10">
    <property type="entry name" value="Jelly Rolls"/>
    <property type="match status" value="1"/>
</dbReference>
<dbReference type="InterPro" id="IPR014710">
    <property type="entry name" value="RmlC-like_jellyroll"/>
</dbReference>
<dbReference type="GeneID" id="72189636"/>